<feature type="transmembrane region" description="Helical" evidence="1">
    <location>
        <begin position="139"/>
        <end position="161"/>
    </location>
</feature>
<feature type="transmembrane region" description="Helical" evidence="1">
    <location>
        <begin position="453"/>
        <end position="473"/>
    </location>
</feature>
<dbReference type="Proteomes" id="UP000187404">
    <property type="component" value="Unassembled WGS sequence"/>
</dbReference>
<dbReference type="STRING" id="1261640.BHK98_00965"/>
<dbReference type="EMBL" id="MJIE01000001">
    <property type="protein sequence ID" value="OLR54780.1"/>
    <property type="molecule type" value="Genomic_DNA"/>
</dbReference>
<dbReference type="Pfam" id="PF14296">
    <property type="entry name" value="O-ag_pol_Wzy"/>
    <property type="match status" value="1"/>
</dbReference>
<feature type="transmembrane region" description="Helical" evidence="1">
    <location>
        <begin position="32"/>
        <end position="51"/>
    </location>
</feature>
<evidence type="ECO:0008006" key="4">
    <source>
        <dbReference type="Google" id="ProtNLM"/>
    </source>
</evidence>
<keyword evidence="1" id="KW-1133">Transmembrane helix</keyword>
<sequence>MAGNPLFFPVTGLVIFLLAGSVFFITLRTGEYNGALAALIIVWGYCLLYGLADLSARFNFAVMTAMIFVFLLSRPVIACLYGQDWCYWSDSTICRSMTIILLGQIALFCGAFYIEGLAGGSEIKHTAGTLRNEAEIVRGLRFALAAVLLFTWTGCMAAQMYSYLSLRNYSYATMYTGLAPSVPFVFSLLSTIFPYVVFAYLATMPGKKASLIVMSAYILTGVPVFLLGNRTSLISKIVFCTVYFFIRNKLRVNTGRWITPAIKTAFIIMVAASVLFLGVMNYSRADKVASLETSMPIGVDFFYRQGTTFDTLCQGLEYQNRLESLPQAVSYTFGDLIDYVKHNRLTRYLFGADDIGTKNSIKIVEESNSLAHRLSYVCLGEAYYLEGHGRGSVYLLENYLDFGYPGVIWFNFLLGMLMSGTVAMMKRGRFLLNLILLTVLSKVFLIARSSSSSFLLFLVTPHFWIVVLGVLLASRLSVRLRSPSEDKSAVMLRTGRRRNVIGGETDRELFVKDNR</sequence>
<reference evidence="2 3" key="1">
    <citation type="journal article" date="2016" name="Appl. Environ. Microbiol.">
        <title>Function and Phylogeny of Bacterial Butyryl Coenzyme A:Acetate Transferases and Their Diversity in the Proximal Colon of Swine.</title>
        <authorList>
            <person name="Trachsel J."/>
            <person name="Bayles D.O."/>
            <person name="Looft T."/>
            <person name="Levine U.Y."/>
            <person name="Allen H.K."/>
        </authorList>
    </citation>
    <scope>NUCLEOTIDE SEQUENCE [LARGE SCALE GENOMIC DNA]</scope>
    <source>
        <strain evidence="2 3">68-3-10</strain>
    </source>
</reference>
<evidence type="ECO:0000256" key="1">
    <source>
        <dbReference type="SAM" id="Phobius"/>
    </source>
</evidence>
<dbReference type="InterPro" id="IPR029468">
    <property type="entry name" value="O-ag_pol_Wzy"/>
</dbReference>
<proteinExistence type="predicted"/>
<gene>
    <name evidence="2" type="ORF">BHK98_00965</name>
</gene>
<keyword evidence="1" id="KW-0472">Membrane</keyword>
<evidence type="ECO:0000313" key="3">
    <source>
        <dbReference type="Proteomes" id="UP000187404"/>
    </source>
</evidence>
<dbReference type="AlphaFoldDB" id="A0A1Q9JEW9"/>
<name>A0A1Q9JEW9_9FIRM</name>
<feature type="transmembrane region" description="Helical" evidence="1">
    <location>
        <begin position="58"/>
        <end position="77"/>
    </location>
</feature>
<accession>A0A1Q9JEW9</accession>
<organism evidence="2 3">
    <name type="scientific">Hornefia porci</name>
    <dbReference type="NCBI Taxonomy" id="2652292"/>
    <lineage>
        <taxon>Bacteria</taxon>
        <taxon>Bacillati</taxon>
        <taxon>Bacillota</taxon>
        <taxon>Clostridia</taxon>
        <taxon>Peptostreptococcales</taxon>
        <taxon>Anaerovoracaceae</taxon>
        <taxon>Hornefia</taxon>
    </lineage>
</organism>
<feature type="transmembrane region" description="Helical" evidence="1">
    <location>
        <begin position="181"/>
        <end position="202"/>
    </location>
</feature>
<feature type="transmembrane region" description="Helical" evidence="1">
    <location>
        <begin position="7"/>
        <end position="26"/>
    </location>
</feature>
<feature type="transmembrane region" description="Helical" evidence="1">
    <location>
        <begin position="430"/>
        <end position="447"/>
    </location>
</feature>
<keyword evidence="3" id="KW-1185">Reference proteome</keyword>
<evidence type="ECO:0000313" key="2">
    <source>
        <dbReference type="EMBL" id="OLR54780.1"/>
    </source>
</evidence>
<dbReference type="NCBIfam" id="TIGR04370">
    <property type="entry name" value="glyco_rpt_poly"/>
    <property type="match status" value="1"/>
</dbReference>
<feature type="transmembrane region" description="Helical" evidence="1">
    <location>
        <begin position="262"/>
        <end position="282"/>
    </location>
</feature>
<feature type="transmembrane region" description="Helical" evidence="1">
    <location>
        <begin position="209"/>
        <end position="227"/>
    </location>
</feature>
<comment type="caution">
    <text evidence="2">The sequence shown here is derived from an EMBL/GenBank/DDBJ whole genome shotgun (WGS) entry which is preliminary data.</text>
</comment>
<keyword evidence="1" id="KW-0812">Transmembrane</keyword>
<feature type="transmembrane region" description="Helical" evidence="1">
    <location>
        <begin position="97"/>
        <end position="118"/>
    </location>
</feature>
<protein>
    <recommendedName>
        <fullName evidence="4">O-antigen polysaccharide polymerase Wzy</fullName>
    </recommendedName>
</protein>